<organism evidence="2">
    <name type="scientific">uncultured Bacillota bacterium</name>
    <dbReference type="NCBI Taxonomy" id="344338"/>
    <lineage>
        <taxon>Bacteria</taxon>
        <taxon>Bacillati</taxon>
        <taxon>Bacillota</taxon>
        <taxon>environmental samples</taxon>
    </lineage>
</organism>
<gene>
    <name evidence="2" type="ORF">Firmicute1046_0340</name>
</gene>
<sequence length="128" mass="15149">MVQELLLSQPERKSLPKGTYTITNLAKILKIGERTLADSFKKGTWPFLIIRFGRNIRIDKSSFENWFHGEYEKFTLLDTYTISEVSSILSIKYPTAYRFVKEQTMFRVLRIGSNIRIHKQSFDNWYNS</sequence>
<reference evidence="2" key="1">
    <citation type="journal article" date="2020" name="J. ISSAAS">
        <title>Lactobacilli and other gastrointestinal microbiota of Peromyscus leucopus, reservoir host for agents of Lyme disease and other zoonoses in North America.</title>
        <authorList>
            <person name="Milovic A."/>
            <person name="Bassam K."/>
            <person name="Shao H."/>
            <person name="Chatzistamou I."/>
            <person name="Tufts D.M."/>
            <person name="Diuk-Wasser M."/>
            <person name="Barbour A.G."/>
        </authorList>
    </citation>
    <scope>NUCLEOTIDE SEQUENCE</scope>
    <source>
        <strain evidence="2">LL40</strain>
    </source>
</reference>
<dbReference type="Pfam" id="PF12728">
    <property type="entry name" value="HTH_17"/>
    <property type="match status" value="1"/>
</dbReference>
<evidence type="ECO:0000259" key="1">
    <source>
        <dbReference type="Pfam" id="PF12728"/>
    </source>
</evidence>
<feature type="domain" description="Helix-turn-helix" evidence="1">
    <location>
        <begin position="80"/>
        <end position="127"/>
    </location>
</feature>
<dbReference type="AlphaFoldDB" id="A0A650EP14"/>
<dbReference type="EMBL" id="MN577573">
    <property type="protein sequence ID" value="QGT50958.1"/>
    <property type="molecule type" value="Genomic_DNA"/>
</dbReference>
<proteinExistence type="predicted"/>
<dbReference type="InterPro" id="IPR041657">
    <property type="entry name" value="HTH_17"/>
</dbReference>
<accession>A0A650EP14</accession>
<name>A0A650EP14_9FIRM</name>
<protein>
    <recommendedName>
        <fullName evidence="1">Helix-turn-helix domain-containing protein</fullName>
    </recommendedName>
</protein>
<evidence type="ECO:0000313" key="2">
    <source>
        <dbReference type="EMBL" id="QGT50958.1"/>
    </source>
</evidence>